<dbReference type="EMBL" id="JAUUTY010000007">
    <property type="protein sequence ID" value="KAK1604919.1"/>
    <property type="molecule type" value="Genomic_DNA"/>
</dbReference>
<dbReference type="AlphaFoldDB" id="A0AAD8QMA7"/>
<evidence type="ECO:0000313" key="10">
    <source>
        <dbReference type="Proteomes" id="UP001231189"/>
    </source>
</evidence>
<evidence type="ECO:0000256" key="1">
    <source>
        <dbReference type="ARBA" id="ARBA00004123"/>
    </source>
</evidence>
<proteinExistence type="predicted"/>
<dbReference type="InterPro" id="IPR015300">
    <property type="entry name" value="DNA-bd_pseudobarrel_sf"/>
</dbReference>
<evidence type="ECO:0000313" key="8">
    <source>
        <dbReference type="EMBL" id="KAK1604919.1"/>
    </source>
</evidence>
<evidence type="ECO:0000256" key="2">
    <source>
        <dbReference type="ARBA" id="ARBA00023015"/>
    </source>
</evidence>
<keyword evidence="2" id="KW-0805">Transcription regulation</keyword>
<evidence type="ECO:0000256" key="3">
    <source>
        <dbReference type="ARBA" id="ARBA00023125"/>
    </source>
</evidence>
<keyword evidence="10" id="KW-1185">Reference proteome</keyword>
<dbReference type="GO" id="GO:0003677">
    <property type="term" value="F:DNA binding"/>
    <property type="evidence" value="ECO:0007669"/>
    <property type="project" value="UniProtKB-KW"/>
</dbReference>
<keyword evidence="4" id="KW-0804">Transcription</keyword>
<dbReference type="Proteomes" id="UP001231189">
    <property type="component" value="Unassembled WGS sequence"/>
</dbReference>
<name>A0AAD8QMA7_LOLMU</name>
<dbReference type="SUPFAM" id="SSF101936">
    <property type="entry name" value="DNA-binding pseudobarrel domain"/>
    <property type="match status" value="1"/>
</dbReference>
<protein>
    <recommendedName>
        <fullName evidence="7">TF-B3 domain-containing protein</fullName>
    </recommendedName>
</protein>
<evidence type="ECO:0000259" key="7">
    <source>
        <dbReference type="SMART" id="SM01019"/>
    </source>
</evidence>
<reference evidence="9" key="1">
    <citation type="submission" date="2023-07" db="EMBL/GenBank/DDBJ databases">
        <title>A chromosome-level genome assembly of Lolium multiflorum.</title>
        <authorList>
            <person name="Chen Y."/>
            <person name="Copetti D."/>
            <person name="Kolliker R."/>
            <person name="Studer B."/>
        </authorList>
    </citation>
    <scope>NUCLEOTIDE SEQUENCE</scope>
    <source>
        <strain evidence="9">02402/16</strain>
        <tissue evidence="9">Leaf</tissue>
    </source>
</reference>
<dbReference type="Pfam" id="PF02362">
    <property type="entry name" value="B3"/>
    <property type="match status" value="1"/>
</dbReference>
<feature type="region of interest" description="Disordered" evidence="6">
    <location>
        <begin position="208"/>
        <end position="229"/>
    </location>
</feature>
<keyword evidence="5" id="KW-0539">Nucleus</keyword>
<feature type="domain" description="TF-B3" evidence="7">
    <location>
        <begin position="138"/>
        <end position="220"/>
    </location>
</feature>
<dbReference type="Gene3D" id="2.40.330.10">
    <property type="entry name" value="DNA-binding pseudobarrel domain"/>
    <property type="match status" value="1"/>
</dbReference>
<dbReference type="EMBL" id="JAUUTY010000007">
    <property type="protein sequence ID" value="KAK1605062.1"/>
    <property type="molecule type" value="Genomic_DNA"/>
</dbReference>
<evidence type="ECO:0000256" key="6">
    <source>
        <dbReference type="SAM" id="MobiDB-lite"/>
    </source>
</evidence>
<feature type="region of interest" description="Disordered" evidence="6">
    <location>
        <begin position="49"/>
        <end position="149"/>
    </location>
</feature>
<feature type="compositionally biased region" description="Polar residues" evidence="6">
    <location>
        <begin position="215"/>
        <end position="229"/>
    </location>
</feature>
<keyword evidence="3" id="KW-0238">DNA-binding</keyword>
<dbReference type="GO" id="GO:0005634">
    <property type="term" value="C:nucleus"/>
    <property type="evidence" value="ECO:0007669"/>
    <property type="project" value="UniProtKB-SubCell"/>
</dbReference>
<gene>
    <name evidence="8" type="ORF">QYE76_028592</name>
    <name evidence="9" type="ORF">QYE76_028735</name>
</gene>
<evidence type="ECO:0000256" key="4">
    <source>
        <dbReference type="ARBA" id="ARBA00023163"/>
    </source>
</evidence>
<dbReference type="InterPro" id="IPR003340">
    <property type="entry name" value="B3_DNA-bd"/>
</dbReference>
<accession>A0AAD8QMA7</accession>
<comment type="caution">
    <text evidence="9">The sequence shown here is derived from an EMBL/GenBank/DDBJ whole genome shotgun (WGS) entry which is preliminary data.</text>
</comment>
<dbReference type="CDD" id="cd10017">
    <property type="entry name" value="B3_DNA"/>
    <property type="match status" value="1"/>
</dbReference>
<evidence type="ECO:0000313" key="9">
    <source>
        <dbReference type="EMBL" id="KAK1605062.1"/>
    </source>
</evidence>
<comment type="subcellular location">
    <subcellularLocation>
        <location evidence="1">Nucleus</location>
    </subcellularLocation>
</comment>
<sequence>MEWKTPLIQDPFCKEKKLWTAAGSKSAESDCNDPNVKVDYVPVEVVRPEGMASEEKKNSGAPFRPGIFKNQTYTRKRKCRAAASKSAKSEKDGNIVPARKRGRPAGSKSAKSKMGRRPALVETSSSRIERKRNKDGEFDPTGLPSHFRKSNLPNYNIDITLEDEHEKSYPVKYLGGGKSRGLSGGWVKFAKDHKLKVYIIREKELTTTDDDPEVTRTSSPAPDNDANNLASEEAFDGIDGMRSSGDPDTGFDGLMSFREFSIAIDGIDHDFFPDSQRMTYYKLCRDRKALLHRHLIKNISPTLVAAVIMRTISISEGIRAFSFASSCSREDLADWKKTLEGLELMGMDVAFLRQSVDDLLSFLASSLPGPIGAAQRLRRGQAREGSCRAEAGFGDVVSALTAMNAETTEMESSARKDA</sequence>
<organism evidence="9 10">
    <name type="scientific">Lolium multiflorum</name>
    <name type="common">Italian ryegrass</name>
    <name type="synonym">Lolium perenne subsp. multiflorum</name>
    <dbReference type="NCBI Taxonomy" id="4521"/>
    <lineage>
        <taxon>Eukaryota</taxon>
        <taxon>Viridiplantae</taxon>
        <taxon>Streptophyta</taxon>
        <taxon>Embryophyta</taxon>
        <taxon>Tracheophyta</taxon>
        <taxon>Spermatophyta</taxon>
        <taxon>Magnoliopsida</taxon>
        <taxon>Liliopsida</taxon>
        <taxon>Poales</taxon>
        <taxon>Poaceae</taxon>
        <taxon>BOP clade</taxon>
        <taxon>Pooideae</taxon>
        <taxon>Poodae</taxon>
        <taxon>Poeae</taxon>
        <taxon>Poeae Chloroplast Group 2 (Poeae type)</taxon>
        <taxon>Loliodinae</taxon>
        <taxon>Loliinae</taxon>
        <taxon>Lolium</taxon>
    </lineage>
</organism>
<evidence type="ECO:0000256" key="5">
    <source>
        <dbReference type="ARBA" id="ARBA00023242"/>
    </source>
</evidence>
<dbReference type="SMART" id="SM01019">
    <property type="entry name" value="B3"/>
    <property type="match status" value="1"/>
</dbReference>